<evidence type="ECO:0000313" key="3">
    <source>
        <dbReference type="EMBL" id="SVB80590.1"/>
    </source>
</evidence>
<feature type="domain" description="Glycosyltransferase 2-like" evidence="2">
    <location>
        <begin position="30"/>
        <end position="233"/>
    </location>
</feature>
<dbReference type="AlphaFoldDB" id="A0A382GZY6"/>
<accession>A0A382GZY6</accession>
<dbReference type="Pfam" id="PF13632">
    <property type="entry name" value="Glyco_trans_2_3"/>
    <property type="match status" value="1"/>
</dbReference>
<dbReference type="SUPFAM" id="SSF53448">
    <property type="entry name" value="Nucleotide-diphospho-sugar transferases"/>
    <property type="match status" value="1"/>
</dbReference>
<feature type="transmembrane region" description="Helical" evidence="1">
    <location>
        <begin position="191"/>
        <end position="213"/>
    </location>
</feature>
<evidence type="ECO:0000256" key="1">
    <source>
        <dbReference type="SAM" id="Phobius"/>
    </source>
</evidence>
<proteinExistence type="predicted"/>
<keyword evidence="1" id="KW-0812">Transmembrane</keyword>
<keyword evidence="1" id="KW-0472">Membrane</keyword>
<name>A0A382GZY6_9ZZZZ</name>
<gene>
    <name evidence="3" type="ORF">METZ01_LOCUS233444</name>
</gene>
<dbReference type="InterPro" id="IPR001173">
    <property type="entry name" value="Glyco_trans_2-like"/>
</dbReference>
<protein>
    <recommendedName>
        <fullName evidence="2">Glycosyltransferase 2-like domain-containing protein</fullName>
    </recommendedName>
</protein>
<feature type="non-terminal residue" evidence="3">
    <location>
        <position position="1"/>
    </location>
</feature>
<dbReference type="EMBL" id="UINC01058387">
    <property type="protein sequence ID" value="SVB80590.1"/>
    <property type="molecule type" value="Genomic_DNA"/>
</dbReference>
<keyword evidence="1" id="KW-1133">Transmembrane helix</keyword>
<dbReference type="Gene3D" id="3.90.550.10">
    <property type="entry name" value="Spore Coat Polysaccharide Biosynthesis Protein SpsA, Chain A"/>
    <property type="match status" value="1"/>
</dbReference>
<reference evidence="3" key="1">
    <citation type="submission" date="2018-05" db="EMBL/GenBank/DDBJ databases">
        <authorList>
            <person name="Lanie J.A."/>
            <person name="Ng W.-L."/>
            <person name="Kazmierczak K.M."/>
            <person name="Andrzejewski T.M."/>
            <person name="Davidsen T.M."/>
            <person name="Wayne K.J."/>
            <person name="Tettelin H."/>
            <person name="Glass J.I."/>
            <person name="Rusch D."/>
            <person name="Podicherti R."/>
            <person name="Tsui H.-C.T."/>
            <person name="Winkler M.E."/>
        </authorList>
    </citation>
    <scope>NUCLEOTIDE SEQUENCE</scope>
</reference>
<feature type="transmembrane region" description="Helical" evidence="1">
    <location>
        <begin position="261"/>
        <end position="279"/>
    </location>
</feature>
<feature type="transmembrane region" description="Helical" evidence="1">
    <location>
        <begin position="219"/>
        <end position="240"/>
    </location>
</feature>
<evidence type="ECO:0000259" key="2">
    <source>
        <dbReference type="Pfam" id="PF13632"/>
    </source>
</evidence>
<organism evidence="3">
    <name type="scientific">marine metagenome</name>
    <dbReference type="NCBI Taxonomy" id="408172"/>
    <lineage>
        <taxon>unclassified sequences</taxon>
        <taxon>metagenomes</taxon>
        <taxon>ecological metagenomes</taxon>
    </lineage>
</organism>
<dbReference type="InterPro" id="IPR029044">
    <property type="entry name" value="Nucleotide-diphossugar_trans"/>
</dbReference>
<sequence length="293" mass="33729">NNFHLIETQCIGKINQLNYGLLHCKGESDIIVCTDVDAILSENMLVLFCLAFQADEKVHLVGANVSPLGTIQMEDYFWRDQNIIRTLESKVYTSSIVVAPCYAFRSSLLDQFPKDCVADDIYISFKANTENYLTKYIVEAEGKETRTPNDLGEFFVHKFRKGNAYLIELFRFFYLLPHMTGWWKTIYITKFFQLAIMPWAVPFFLLSTISLTLSGWGLFQVSFFGLLALLVGFAITFLLLKRERKKYYASDESFQIPNLNLFILSNIILIVVGISYPFYKQNSSYKKIGSDNT</sequence>